<proteinExistence type="predicted"/>
<dbReference type="Pfam" id="PF13456">
    <property type="entry name" value="RVT_3"/>
    <property type="match status" value="1"/>
</dbReference>
<dbReference type="GO" id="GO:0003676">
    <property type="term" value="F:nucleic acid binding"/>
    <property type="evidence" value="ECO:0007669"/>
    <property type="project" value="InterPro"/>
</dbReference>
<comment type="caution">
    <text evidence="2">The sequence shown here is derived from an EMBL/GenBank/DDBJ whole genome shotgun (WGS) entry which is preliminary data.</text>
</comment>
<dbReference type="InterPro" id="IPR043502">
    <property type="entry name" value="DNA/RNA_pol_sf"/>
</dbReference>
<name>A0A7J0F9J2_9ERIC</name>
<dbReference type="AlphaFoldDB" id="A0A7J0F9J2"/>
<dbReference type="OrthoDB" id="8031008at2759"/>
<evidence type="ECO:0000313" key="3">
    <source>
        <dbReference type="Proteomes" id="UP000585474"/>
    </source>
</evidence>
<organism evidence="2 3">
    <name type="scientific">Actinidia rufa</name>
    <dbReference type="NCBI Taxonomy" id="165716"/>
    <lineage>
        <taxon>Eukaryota</taxon>
        <taxon>Viridiplantae</taxon>
        <taxon>Streptophyta</taxon>
        <taxon>Embryophyta</taxon>
        <taxon>Tracheophyta</taxon>
        <taxon>Spermatophyta</taxon>
        <taxon>Magnoliopsida</taxon>
        <taxon>eudicotyledons</taxon>
        <taxon>Gunneridae</taxon>
        <taxon>Pentapetalae</taxon>
        <taxon>asterids</taxon>
        <taxon>Ericales</taxon>
        <taxon>Actinidiaceae</taxon>
        <taxon>Actinidia</taxon>
    </lineage>
</organism>
<dbReference type="PANTHER" id="PTHR48475">
    <property type="entry name" value="RIBONUCLEASE H"/>
    <property type="match status" value="1"/>
</dbReference>
<dbReference type="Proteomes" id="UP000585474">
    <property type="component" value="Unassembled WGS sequence"/>
</dbReference>
<reference evidence="2 3" key="1">
    <citation type="submission" date="2019-07" db="EMBL/GenBank/DDBJ databases">
        <title>De Novo Assembly of kiwifruit Actinidia rufa.</title>
        <authorList>
            <person name="Sugita-Konishi S."/>
            <person name="Sato K."/>
            <person name="Mori E."/>
            <person name="Abe Y."/>
            <person name="Kisaki G."/>
            <person name="Hamano K."/>
            <person name="Suezawa K."/>
            <person name="Otani M."/>
            <person name="Fukuda T."/>
            <person name="Manabe T."/>
            <person name="Gomi K."/>
            <person name="Tabuchi M."/>
            <person name="Akimitsu K."/>
            <person name="Kataoka I."/>
        </authorList>
    </citation>
    <scope>NUCLEOTIDE SEQUENCE [LARGE SCALE GENOMIC DNA]</scope>
    <source>
        <strain evidence="3">cv. Fuchu</strain>
    </source>
</reference>
<dbReference type="InterPro" id="IPR043128">
    <property type="entry name" value="Rev_trsase/Diguanyl_cyclase"/>
</dbReference>
<dbReference type="SUPFAM" id="SSF53098">
    <property type="entry name" value="Ribonuclease H-like"/>
    <property type="match status" value="1"/>
</dbReference>
<evidence type="ECO:0000313" key="2">
    <source>
        <dbReference type="EMBL" id="GFY95321.1"/>
    </source>
</evidence>
<gene>
    <name evidence="2" type="ORF">Acr_10g0007060</name>
</gene>
<dbReference type="InterPro" id="IPR036397">
    <property type="entry name" value="RNaseH_sf"/>
</dbReference>
<dbReference type="InterPro" id="IPR002156">
    <property type="entry name" value="RNaseH_domain"/>
</dbReference>
<dbReference type="Gene3D" id="3.30.70.270">
    <property type="match status" value="1"/>
</dbReference>
<dbReference type="SUPFAM" id="SSF56672">
    <property type="entry name" value="DNA/RNA polymerases"/>
    <property type="match status" value="1"/>
</dbReference>
<dbReference type="PROSITE" id="PS50879">
    <property type="entry name" value="RNASE_H_1"/>
    <property type="match status" value="1"/>
</dbReference>
<evidence type="ECO:0000259" key="1">
    <source>
        <dbReference type="PROSITE" id="PS50879"/>
    </source>
</evidence>
<accession>A0A7J0F9J2</accession>
<sequence length="323" mass="36175">MDAYIDNIVVKSKEEPNYIKDLTKVFAILIRHKLRPSTTKCTFEVSLGKFLGRLVMIREIEANPEQITAINNLVSPRNEKEVQKLIGIAAALNRFINKSSDKCPKADLSSQLSKWAIKLERSDIKFLPKAAIKGQVLPDFVAEFSPQTVILEQTCLDSAHKEGESSQVGYSEIQLVSEVPEVARETTQDTETTTISETSGIPKVFLEPSQIDPTSAWKMFIDKARNNLRVGAGVVLKSLEGVSFEHYLRLNFPSTNNKAKYEAFIAGLRSASKLKISELHIFSDSKLVVNQVIRKFKTPEAKTAKYLAVAKNILKEFKAMKIE</sequence>
<dbReference type="EMBL" id="BJWL01000010">
    <property type="protein sequence ID" value="GFY95321.1"/>
    <property type="molecule type" value="Genomic_DNA"/>
</dbReference>
<dbReference type="PANTHER" id="PTHR48475:SF1">
    <property type="entry name" value="RNASE H TYPE-1 DOMAIN-CONTAINING PROTEIN"/>
    <property type="match status" value="1"/>
</dbReference>
<dbReference type="CDD" id="cd09279">
    <property type="entry name" value="RNase_HI_like"/>
    <property type="match status" value="1"/>
</dbReference>
<keyword evidence="3" id="KW-1185">Reference proteome</keyword>
<dbReference type="Gene3D" id="3.30.420.10">
    <property type="entry name" value="Ribonuclease H-like superfamily/Ribonuclease H"/>
    <property type="match status" value="1"/>
</dbReference>
<dbReference type="GO" id="GO:0004523">
    <property type="term" value="F:RNA-DNA hybrid ribonuclease activity"/>
    <property type="evidence" value="ECO:0007669"/>
    <property type="project" value="InterPro"/>
</dbReference>
<protein>
    <recommendedName>
        <fullName evidence="1">RNase H type-1 domain-containing protein</fullName>
    </recommendedName>
</protein>
<dbReference type="InterPro" id="IPR012337">
    <property type="entry name" value="RNaseH-like_sf"/>
</dbReference>
<feature type="domain" description="RNase H type-1" evidence="1">
    <location>
        <begin position="213"/>
        <end position="323"/>
    </location>
</feature>